<dbReference type="HOGENOM" id="CLU_1085577_0_0_6"/>
<evidence type="ECO:0000256" key="1">
    <source>
        <dbReference type="SAM" id="SignalP"/>
    </source>
</evidence>
<feature type="signal peptide" evidence="1">
    <location>
        <begin position="1"/>
        <end position="19"/>
    </location>
</feature>
<evidence type="ECO:0000313" key="2">
    <source>
        <dbReference type="EMBL" id="CCU71069.1"/>
    </source>
</evidence>
<dbReference type="EMBL" id="HF680312">
    <property type="protein sequence ID" value="CCU71069.1"/>
    <property type="molecule type" value="Genomic_DNA"/>
</dbReference>
<protein>
    <submittedName>
        <fullName evidence="2">Uncharacterized protein</fullName>
    </submittedName>
</protein>
<dbReference type="GeneID" id="79175603"/>
<gene>
    <name evidence="2" type="ORF">TOL_0631</name>
</gene>
<keyword evidence="1" id="KW-0732">Signal</keyword>
<proteinExistence type="predicted"/>
<name>M5E010_9GAMM</name>
<dbReference type="STRING" id="187493.CN03_14935"/>
<evidence type="ECO:0000313" key="3">
    <source>
        <dbReference type="Proteomes" id="UP000011866"/>
    </source>
</evidence>
<dbReference type="RefSeq" id="WP_015485806.1">
    <property type="nucleotide sequence ID" value="NC_020888.1"/>
</dbReference>
<organism evidence="2 3">
    <name type="scientific">Thalassolituus oleivorans MIL-1</name>
    <dbReference type="NCBI Taxonomy" id="1298593"/>
    <lineage>
        <taxon>Bacteria</taxon>
        <taxon>Pseudomonadati</taxon>
        <taxon>Pseudomonadota</taxon>
        <taxon>Gammaproteobacteria</taxon>
        <taxon>Oceanospirillales</taxon>
        <taxon>Oceanospirillaceae</taxon>
        <taxon>Thalassolituus</taxon>
    </lineage>
</organism>
<dbReference type="Proteomes" id="UP000011866">
    <property type="component" value="Chromosome"/>
</dbReference>
<reference evidence="2 3" key="1">
    <citation type="journal article" date="2013" name="Genome Announc.">
        <title>Genome Sequence of Thalassolituus oleivorans MIL-1 (DSM 14913T).</title>
        <authorList>
            <person name="Golyshin P.N."/>
            <person name="Werner J."/>
            <person name="Chernikova T.N."/>
            <person name="Tran H."/>
            <person name="Ferrer M."/>
            <person name="Yakimov M.M."/>
            <person name="Teeling H."/>
            <person name="Golyshina O.V."/>
        </authorList>
    </citation>
    <scope>NUCLEOTIDE SEQUENCE [LARGE SCALE GENOMIC DNA]</scope>
    <source>
        <strain evidence="2 3">MIL-1</strain>
    </source>
</reference>
<dbReference type="KEGG" id="tol:TOL_0631"/>
<sequence>MLLLRSLLLTLFVSLPAYADNSELERSVFQLSVDVKMLLLKYYHVQADEGNTQRIAELSQRRSEVEALHADISKQLDGSYLPYKQNIQQRWMTFDSYLKQNLNEIQESNYPELQVVTLMREAQRAMLDELEKLGENLRQNSETKPSEYEQWSRNQKNLMISVVERYIERAASSMGAPLTTDQIDIAALCKQFDRGLADMKSQATSDEAQALLSKIRSQWIFIQTAATNTDAKLVPFLVMRYTDNILDRLTLLDQHS</sequence>
<feature type="chain" id="PRO_5004065800" evidence="1">
    <location>
        <begin position="20"/>
        <end position="256"/>
    </location>
</feature>
<accession>M5E010</accession>
<keyword evidence="3" id="KW-1185">Reference proteome</keyword>
<dbReference type="AlphaFoldDB" id="M5E010"/>